<evidence type="ECO:0000313" key="3">
    <source>
        <dbReference type="Proteomes" id="UP000077177"/>
    </source>
</evidence>
<dbReference type="SUPFAM" id="SSF51182">
    <property type="entry name" value="RmlC-like cupins"/>
    <property type="match status" value="1"/>
</dbReference>
<dbReference type="PANTHER" id="PTHR40112:SF1">
    <property type="entry name" value="H2HPP ISOMERASE"/>
    <property type="match status" value="1"/>
</dbReference>
<keyword evidence="3" id="KW-1185">Reference proteome</keyword>
<organism evidence="2 3">
    <name type="scientific">Flavisolibacter tropicus</name>
    <dbReference type="NCBI Taxonomy" id="1492898"/>
    <lineage>
        <taxon>Bacteria</taxon>
        <taxon>Pseudomonadati</taxon>
        <taxon>Bacteroidota</taxon>
        <taxon>Chitinophagia</taxon>
        <taxon>Chitinophagales</taxon>
        <taxon>Chitinophagaceae</taxon>
        <taxon>Flavisolibacter</taxon>
    </lineage>
</organism>
<protein>
    <submittedName>
        <fullName evidence="2">Cupin</fullName>
    </submittedName>
</protein>
<dbReference type="Gene3D" id="2.60.120.10">
    <property type="entry name" value="Jelly Rolls"/>
    <property type="match status" value="1"/>
</dbReference>
<dbReference type="InterPro" id="IPR014710">
    <property type="entry name" value="RmlC-like_jellyroll"/>
</dbReference>
<reference evidence="2 3" key="2">
    <citation type="journal article" date="2016" name="Int. J. Syst. Evol. Microbiol.">
        <title>Flavisolibacter tropicus sp. nov., isolated from tropical soil.</title>
        <authorList>
            <person name="Lee J.J."/>
            <person name="Kang M.S."/>
            <person name="Kim G.S."/>
            <person name="Lee C.S."/>
            <person name="Lim S."/>
            <person name="Lee J."/>
            <person name="Roh S.H."/>
            <person name="Kang H."/>
            <person name="Ha J.M."/>
            <person name="Bae S."/>
            <person name="Jung H.Y."/>
            <person name="Kim M.K."/>
        </authorList>
    </citation>
    <scope>NUCLEOTIDE SEQUENCE [LARGE SCALE GENOMIC DNA]</scope>
    <source>
        <strain evidence="2 3">LCS9</strain>
    </source>
</reference>
<gene>
    <name evidence="2" type="ORF">SY85_01270</name>
</gene>
<dbReference type="PANTHER" id="PTHR40112">
    <property type="entry name" value="H2HPP ISOMERASE"/>
    <property type="match status" value="1"/>
</dbReference>
<accession>A0A172U258</accession>
<dbReference type="EMBL" id="CP011390">
    <property type="protein sequence ID" value="ANE53248.1"/>
    <property type="molecule type" value="Genomic_DNA"/>
</dbReference>
<dbReference type="Proteomes" id="UP000077177">
    <property type="component" value="Chromosome"/>
</dbReference>
<dbReference type="KEGG" id="fla:SY85_01270"/>
<feature type="domain" description="Cupin type-2" evidence="1">
    <location>
        <begin position="32"/>
        <end position="98"/>
    </location>
</feature>
<dbReference type="CDD" id="cd02238">
    <property type="entry name" value="cupin_KdgF"/>
    <property type="match status" value="1"/>
</dbReference>
<evidence type="ECO:0000259" key="1">
    <source>
        <dbReference type="Pfam" id="PF07883"/>
    </source>
</evidence>
<name>A0A172U258_9BACT</name>
<proteinExistence type="predicted"/>
<evidence type="ECO:0000313" key="2">
    <source>
        <dbReference type="EMBL" id="ANE53248.1"/>
    </source>
</evidence>
<sequence>MPFINLKNLPTKEIIKGYKAQTIHTGTMSFVYWHVEAGATMPIHSHLHEQVAHVLEGKFELVVDGETRLLEPGIVAVIPPHVLHGGRAITECQLLDVFNPEREDYKFEH</sequence>
<dbReference type="AlphaFoldDB" id="A0A172U258"/>
<reference evidence="3" key="1">
    <citation type="submission" date="2015-01" db="EMBL/GenBank/DDBJ databases">
        <title>Flavisolibacter sp./LCS9/ whole genome sequencing.</title>
        <authorList>
            <person name="Kim M.K."/>
            <person name="Srinivasan S."/>
            <person name="Lee J.-J."/>
        </authorList>
    </citation>
    <scope>NUCLEOTIDE SEQUENCE [LARGE SCALE GENOMIC DNA]</scope>
    <source>
        <strain evidence="3">LCS9</strain>
    </source>
</reference>
<dbReference type="InterPro" id="IPR011051">
    <property type="entry name" value="RmlC_Cupin_sf"/>
</dbReference>
<dbReference type="InterPro" id="IPR013096">
    <property type="entry name" value="Cupin_2"/>
</dbReference>
<dbReference type="InterPro" id="IPR052535">
    <property type="entry name" value="Bacilysin_H2HPP_isomerase"/>
</dbReference>
<dbReference type="OrthoDB" id="9811153at2"/>
<dbReference type="STRING" id="1492898.SY85_01270"/>
<dbReference type="Pfam" id="PF07883">
    <property type="entry name" value="Cupin_2"/>
    <property type="match status" value="1"/>
</dbReference>